<dbReference type="InterPro" id="IPR032675">
    <property type="entry name" value="LRR_dom_sf"/>
</dbReference>
<dbReference type="GO" id="GO:0019005">
    <property type="term" value="C:SCF ubiquitin ligase complex"/>
    <property type="evidence" value="ECO:0007669"/>
    <property type="project" value="TreeGrafter"/>
</dbReference>
<evidence type="ECO:0008006" key="3">
    <source>
        <dbReference type="Google" id="ProtNLM"/>
    </source>
</evidence>
<dbReference type="PANTHER" id="PTHR13318">
    <property type="entry name" value="PARTNER OF PAIRED, ISOFORM B-RELATED"/>
    <property type="match status" value="1"/>
</dbReference>
<evidence type="ECO:0000313" key="2">
    <source>
        <dbReference type="Proteomes" id="UP000027195"/>
    </source>
</evidence>
<dbReference type="OrthoDB" id="2886770at2759"/>
<dbReference type="EMBL" id="KL198044">
    <property type="protein sequence ID" value="KDQ13335.1"/>
    <property type="molecule type" value="Genomic_DNA"/>
</dbReference>
<reference evidence="2" key="1">
    <citation type="journal article" date="2014" name="Proc. Natl. Acad. Sci. U.S.A.">
        <title>Extensive sampling of basidiomycete genomes demonstrates inadequacy of the white-rot/brown-rot paradigm for wood decay fungi.</title>
        <authorList>
            <person name="Riley R."/>
            <person name="Salamov A.A."/>
            <person name="Brown D.W."/>
            <person name="Nagy L.G."/>
            <person name="Floudas D."/>
            <person name="Held B.W."/>
            <person name="Levasseur A."/>
            <person name="Lombard V."/>
            <person name="Morin E."/>
            <person name="Otillar R."/>
            <person name="Lindquist E.A."/>
            <person name="Sun H."/>
            <person name="LaButti K.M."/>
            <person name="Schmutz J."/>
            <person name="Jabbour D."/>
            <person name="Luo H."/>
            <person name="Baker S.E."/>
            <person name="Pisabarro A.G."/>
            <person name="Walton J.D."/>
            <person name="Blanchette R.A."/>
            <person name="Henrissat B."/>
            <person name="Martin F."/>
            <person name="Cullen D."/>
            <person name="Hibbett D.S."/>
            <person name="Grigoriev I.V."/>
        </authorList>
    </citation>
    <scope>NUCLEOTIDE SEQUENCE [LARGE SCALE GENOMIC DNA]</scope>
    <source>
        <strain evidence="2">FD-172 SS1</strain>
    </source>
</reference>
<gene>
    <name evidence="1" type="ORF">BOTBODRAFT_175648</name>
</gene>
<dbReference type="Proteomes" id="UP000027195">
    <property type="component" value="Unassembled WGS sequence"/>
</dbReference>
<keyword evidence="2" id="KW-1185">Reference proteome</keyword>
<name>A0A067MFA6_BOTB1</name>
<dbReference type="HOGENOM" id="CLU_019609_0_0_1"/>
<protein>
    <recommendedName>
        <fullName evidence="3">F-box domain-containing protein</fullName>
    </recommendedName>
</protein>
<evidence type="ECO:0000313" key="1">
    <source>
        <dbReference type="EMBL" id="KDQ13335.1"/>
    </source>
</evidence>
<accession>A0A067MFA6</accession>
<dbReference type="GO" id="GO:0031146">
    <property type="term" value="P:SCF-dependent proteasomal ubiquitin-dependent protein catabolic process"/>
    <property type="evidence" value="ECO:0007669"/>
    <property type="project" value="TreeGrafter"/>
</dbReference>
<dbReference type="Gene3D" id="3.80.10.10">
    <property type="entry name" value="Ribonuclease Inhibitor"/>
    <property type="match status" value="2"/>
</dbReference>
<dbReference type="STRING" id="930990.A0A067MFA6"/>
<proteinExistence type="predicted"/>
<dbReference type="AlphaFoldDB" id="A0A067MFA6"/>
<sequence length="589" mass="66114">MKSIALPADVIFNIYRLEYHEYDANVLSLSHVCRPWRDVLQRFPDFWAKIDLYLGGRNPEFKALYWAKRAGQKPLKIHVRSDSQRPVAHRAIVRTGLVLRSCMDRWDTFTMDARSREIEHLLPICTGCTPRLRNFSLSCRPGSPEDPMRLLVPFLPSVEPPSDSSRLFVSIHSYIPRFTTFGVGITRLSVNVSMDPDHHSFDLNDLFSIFQSCPNLIEFDFSALGSEHTGPASFDGFIVLRRLTNFSVSWVWNIEDVLNVLRLPALESITLHEVNWSDAARAALWNVLGLSHSLSSVLILQDDDYSYERNPVPFHGNPLTLSNVAIFHMWGNWTLLQPLLDLLTLPHVQELDLAGASIRTAHRLISFSTNLRSLSLRNLAEVPADLDPTPNPAPAPILFPSLTSLHISGFPLFFNYINAPKLGTLALENRFNSACIVNSGAFLRVVPERSASALTTLRLSGLDAGDKDIQWCLERLPALEELSILACAISDSLLSALASLPVPNQSQNTDWILPRLKRFTFDENDHITPSGAIKFLASRTLNPVPGITGHFGFKHLSHRDATAIMSYGSFLAAHHDIVYHMNLEDDDED</sequence>
<dbReference type="SUPFAM" id="SSF52047">
    <property type="entry name" value="RNI-like"/>
    <property type="match status" value="1"/>
</dbReference>
<dbReference type="InParanoid" id="A0A067MFA6"/>
<organism evidence="1 2">
    <name type="scientific">Botryobasidium botryosum (strain FD-172 SS1)</name>
    <dbReference type="NCBI Taxonomy" id="930990"/>
    <lineage>
        <taxon>Eukaryota</taxon>
        <taxon>Fungi</taxon>
        <taxon>Dikarya</taxon>
        <taxon>Basidiomycota</taxon>
        <taxon>Agaricomycotina</taxon>
        <taxon>Agaricomycetes</taxon>
        <taxon>Cantharellales</taxon>
        <taxon>Botryobasidiaceae</taxon>
        <taxon>Botryobasidium</taxon>
    </lineage>
</organism>